<comment type="caution">
    <text evidence="9">The sequence shown here is derived from an EMBL/GenBank/DDBJ whole genome shotgun (WGS) entry which is preliminary data.</text>
</comment>
<dbReference type="Pfam" id="PF01032">
    <property type="entry name" value="FecCD"/>
    <property type="match status" value="1"/>
</dbReference>
<feature type="transmembrane region" description="Helical" evidence="8">
    <location>
        <begin position="238"/>
        <end position="268"/>
    </location>
</feature>
<keyword evidence="3" id="KW-0813">Transport</keyword>
<dbReference type="AlphaFoldDB" id="A0A840LGR8"/>
<comment type="subcellular location">
    <subcellularLocation>
        <location evidence="1">Cell membrane</location>
        <topology evidence="1">Multi-pass membrane protein</topology>
    </subcellularLocation>
</comment>
<organism evidence="9 10">
    <name type="scientific">Roseateles oligotrophus</name>
    <dbReference type="NCBI Taxonomy" id="1769250"/>
    <lineage>
        <taxon>Bacteria</taxon>
        <taxon>Pseudomonadati</taxon>
        <taxon>Pseudomonadota</taxon>
        <taxon>Betaproteobacteria</taxon>
        <taxon>Burkholderiales</taxon>
        <taxon>Sphaerotilaceae</taxon>
        <taxon>Roseateles</taxon>
    </lineage>
</organism>
<dbReference type="PANTHER" id="PTHR30472">
    <property type="entry name" value="FERRIC ENTEROBACTIN TRANSPORT SYSTEM PERMEASE PROTEIN"/>
    <property type="match status" value="1"/>
</dbReference>
<dbReference type="Proteomes" id="UP000562027">
    <property type="component" value="Unassembled WGS sequence"/>
</dbReference>
<feature type="transmembrane region" description="Helical" evidence="8">
    <location>
        <begin position="57"/>
        <end position="76"/>
    </location>
</feature>
<evidence type="ECO:0000256" key="4">
    <source>
        <dbReference type="ARBA" id="ARBA00022475"/>
    </source>
</evidence>
<keyword evidence="10" id="KW-1185">Reference proteome</keyword>
<sequence length="335" mass="34397">MTPSRGLGLGLALAALMLTALLYGPGRVGMAEAWAGLWRPGQLDEHGRMVLLQLRLPRLLAALAVGAALGLAGCLMQRLTRNPLAEPGLLGVNSGATLAIALGLSLQGSLGSLGLMLWALGGALAATLAVLLLARRGKAGRSRLSPLRLLLAGLALAATARGLMAFLLLMDQQGLDQFRFWVLASLARVKPDSLLLSLAPLALGLLLVLAAGPRLSLLLLDDELAAGLGARPARLRAVAVLAVALLAGGAVAWVGPIAFLGFAAPYLARSLGWQAPLAQLWASAGLGALCLLAADLLGRWLFAPFEPPLSALCALAGAPLLVLAVRRDASLGLQR</sequence>
<feature type="transmembrane region" description="Helical" evidence="8">
    <location>
        <begin position="309"/>
        <end position="325"/>
    </location>
</feature>
<evidence type="ECO:0000256" key="6">
    <source>
        <dbReference type="ARBA" id="ARBA00022989"/>
    </source>
</evidence>
<dbReference type="GO" id="GO:0033214">
    <property type="term" value="P:siderophore-iron import into cell"/>
    <property type="evidence" value="ECO:0007669"/>
    <property type="project" value="TreeGrafter"/>
</dbReference>
<proteinExistence type="inferred from homology"/>
<name>A0A840LGR8_9BURK</name>
<gene>
    <name evidence="9" type="ORF">HNP55_003776</name>
</gene>
<feature type="transmembrane region" description="Helical" evidence="8">
    <location>
        <begin position="146"/>
        <end position="170"/>
    </location>
</feature>
<dbReference type="GO" id="GO:0005886">
    <property type="term" value="C:plasma membrane"/>
    <property type="evidence" value="ECO:0007669"/>
    <property type="project" value="UniProtKB-SubCell"/>
</dbReference>
<evidence type="ECO:0000313" key="10">
    <source>
        <dbReference type="Proteomes" id="UP000562027"/>
    </source>
</evidence>
<dbReference type="InterPro" id="IPR037294">
    <property type="entry name" value="ABC_BtuC-like"/>
</dbReference>
<keyword evidence="6 8" id="KW-1133">Transmembrane helix</keyword>
<evidence type="ECO:0000313" key="9">
    <source>
        <dbReference type="EMBL" id="MBB4845229.1"/>
    </source>
</evidence>
<dbReference type="EMBL" id="JACHLP010000008">
    <property type="protein sequence ID" value="MBB4845229.1"/>
    <property type="molecule type" value="Genomic_DNA"/>
</dbReference>
<dbReference type="SUPFAM" id="SSF81345">
    <property type="entry name" value="ABC transporter involved in vitamin B12 uptake, BtuC"/>
    <property type="match status" value="1"/>
</dbReference>
<evidence type="ECO:0000256" key="8">
    <source>
        <dbReference type="SAM" id="Phobius"/>
    </source>
</evidence>
<evidence type="ECO:0000256" key="3">
    <source>
        <dbReference type="ARBA" id="ARBA00022448"/>
    </source>
</evidence>
<comment type="similarity">
    <text evidence="2">Belongs to the binding-protein-dependent transport system permease family. FecCD subfamily.</text>
</comment>
<dbReference type="PANTHER" id="PTHR30472:SF25">
    <property type="entry name" value="ABC TRANSPORTER PERMEASE PROTEIN MJ0876-RELATED"/>
    <property type="match status" value="1"/>
</dbReference>
<dbReference type="GO" id="GO:0022857">
    <property type="term" value="F:transmembrane transporter activity"/>
    <property type="evidence" value="ECO:0007669"/>
    <property type="project" value="InterPro"/>
</dbReference>
<keyword evidence="7 8" id="KW-0472">Membrane</keyword>
<keyword evidence="5 8" id="KW-0812">Transmembrane</keyword>
<dbReference type="RefSeq" id="WP_184302909.1">
    <property type="nucleotide sequence ID" value="NZ_JACHLP010000008.1"/>
</dbReference>
<feature type="transmembrane region" description="Helical" evidence="8">
    <location>
        <begin position="194"/>
        <end position="217"/>
    </location>
</feature>
<keyword evidence="4" id="KW-1003">Cell membrane</keyword>
<feature type="transmembrane region" description="Helical" evidence="8">
    <location>
        <begin position="280"/>
        <end position="302"/>
    </location>
</feature>
<dbReference type="Gene3D" id="1.10.3470.10">
    <property type="entry name" value="ABC transporter involved in vitamin B12 uptake, BtuC"/>
    <property type="match status" value="1"/>
</dbReference>
<feature type="transmembrane region" description="Helical" evidence="8">
    <location>
        <begin position="113"/>
        <end position="134"/>
    </location>
</feature>
<reference evidence="9 10" key="1">
    <citation type="submission" date="2020-08" db="EMBL/GenBank/DDBJ databases">
        <title>Functional genomics of gut bacteria from endangered species of beetles.</title>
        <authorList>
            <person name="Carlos-Shanley C."/>
        </authorList>
    </citation>
    <scope>NUCLEOTIDE SEQUENCE [LARGE SCALE GENOMIC DNA]</scope>
    <source>
        <strain evidence="9 10">S00239</strain>
    </source>
</reference>
<protein>
    <submittedName>
        <fullName evidence="9">Iron complex transport system permease protein</fullName>
    </submittedName>
</protein>
<evidence type="ECO:0000256" key="7">
    <source>
        <dbReference type="ARBA" id="ARBA00023136"/>
    </source>
</evidence>
<feature type="transmembrane region" description="Helical" evidence="8">
    <location>
        <begin position="88"/>
        <end position="107"/>
    </location>
</feature>
<dbReference type="InterPro" id="IPR000522">
    <property type="entry name" value="ABC_transptr_permease_BtuC"/>
</dbReference>
<evidence type="ECO:0000256" key="2">
    <source>
        <dbReference type="ARBA" id="ARBA00007935"/>
    </source>
</evidence>
<evidence type="ECO:0000256" key="5">
    <source>
        <dbReference type="ARBA" id="ARBA00022692"/>
    </source>
</evidence>
<evidence type="ECO:0000256" key="1">
    <source>
        <dbReference type="ARBA" id="ARBA00004651"/>
    </source>
</evidence>
<accession>A0A840LGR8</accession>